<keyword evidence="4" id="KW-1185">Reference proteome</keyword>
<reference evidence="2 5" key="2">
    <citation type="submission" date="2019-09" db="EMBL/GenBank/DDBJ databases">
        <title>Draft genome sequencing and comparative genomics of hatchery-associated Vibrios.</title>
        <authorList>
            <person name="Kehlet-Delgado H."/>
            <person name="Mueller R.S."/>
        </authorList>
    </citation>
    <scope>NUCLEOTIDE SEQUENCE [LARGE SCALE GENOMIC DNA]</scope>
    <source>
        <strain evidence="2 5">99-46-Y</strain>
    </source>
</reference>
<evidence type="ECO:0000313" key="4">
    <source>
        <dbReference type="Proteomes" id="UP000269041"/>
    </source>
</evidence>
<name>A0A427U445_9VIBR</name>
<sequence>MAAEKLTPTRFAQIIIMLTLLIVAFTWRTLTYIEPDKLECNLTPKCTVNVNDSSLIAYLEGSILIVNKPAGNWTMTSTDPSLIVKVDDNSWKVEHFSLQEIDFYFKSSKHDEPIKVSFRH</sequence>
<dbReference type="RefSeq" id="WP_125320922.1">
    <property type="nucleotide sequence ID" value="NZ_AP024889.1"/>
</dbReference>
<keyword evidence="1" id="KW-0812">Transmembrane</keyword>
<dbReference type="Proteomes" id="UP000565719">
    <property type="component" value="Unassembled WGS sequence"/>
</dbReference>
<evidence type="ECO:0000256" key="1">
    <source>
        <dbReference type="SAM" id="Phobius"/>
    </source>
</evidence>
<dbReference type="AlphaFoldDB" id="A0A427U445"/>
<protein>
    <submittedName>
        <fullName evidence="3">Uncharacterized protein</fullName>
    </submittedName>
</protein>
<evidence type="ECO:0000313" key="5">
    <source>
        <dbReference type="Proteomes" id="UP000565719"/>
    </source>
</evidence>
<dbReference type="OrthoDB" id="5917376at2"/>
<organism evidence="3 4">
    <name type="scientific">Vibrio pectenicida</name>
    <dbReference type="NCBI Taxonomy" id="62763"/>
    <lineage>
        <taxon>Bacteria</taxon>
        <taxon>Pseudomonadati</taxon>
        <taxon>Pseudomonadota</taxon>
        <taxon>Gammaproteobacteria</taxon>
        <taxon>Vibrionales</taxon>
        <taxon>Vibrionaceae</taxon>
        <taxon>Vibrio</taxon>
    </lineage>
</organism>
<gene>
    <name evidence="3" type="ORF">EJA03_09090</name>
    <name evidence="2" type="ORF">F0225_09725</name>
</gene>
<proteinExistence type="predicted"/>
<dbReference type="EMBL" id="RSFA01000033">
    <property type="protein sequence ID" value="RSD31362.1"/>
    <property type="molecule type" value="Genomic_DNA"/>
</dbReference>
<feature type="transmembrane region" description="Helical" evidence="1">
    <location>
        <begin position="12"/>
        <end position="30"/>
    </location>
</feature>
<keyword evidence="1" id="KW-1133">Transmembrane helix</keyword>
<comment type="caution">
    <text evidence="3">The sequence shown here is derived from an EMBL/GenBank/DDBJ whole genome shotgun (WGS) entry which is preliminary data.</text>
</comment>
<evidence type="ECO:0000313" key="2">
    <source>
        <dbReference type="EMBL" id="NOH71612.1"/>
    </source>
</evidence>
<dbReference type="Proteomes" id="UP000269041">
    <property type="component" value="Unassembled WGS sequence"/>
</dbReference>
<reference evidence="3 4" key="1">
    <citation type="submission" date="2018-12" db="EMBL/GenBank/DDBJ databases">
        <title>Genomic taxonomy of the Vibrionaceae family.</title>
        <authorList>
            <person name="Gomez-Gil B."/>
            <person name="Enciso-Ibarra K."/>
        </authorList>
    </citation>
    <scope>NUCLEOTIDE SEQUENCE [LARGE SCALE GENOMIC DNA]</scope>
    <source>
        <strain evidence="3 4">CAIM 594</strain>
    </source>
</reference>
<keyword evidence="1" id="KW-0472">Membrane</keyword>
<evidence type="ECO:0000313" key="3">
    <source>
        <dbReference type="EMBL" id="RSD31362.1"/>
    </source>
</evidence>
<dbReference type="EMBL" id="VTXC01000022">
    <property type="protein sequence ID" value="NOH71612.1"/>
    <property type="molecule type" value="Genomic_DNA"/>
</dbReference>
<accession>A0A427U445</accession>